<evidence type="ECO:0000313" key="8">
    <source>
        <dbReference type="Proteomes" id="UP001382181"/>
    </source>
</evidence>
<organism evidence="7 8">
    <name type="scientific">Streptomyces silvae</name>
    <dbReference type="NCBI Taxonomy" id="2803812"/>
    <lineage>
        <taxon>Bacteria</taxon>
        <taxon>Bacillati</taxon>
        <taxon>Actinomycetota</taxon>
        <taxon>Actinomycetes</taxon>
        <taxon>Kitasatosporales</taxon>
        <taxon>Streptomycetaceae</taxon>
        <taxon>Streptomyces</taxon>
    </lineage>
</organism>
<accession>A0ABU8ABN3</accession>
<keyword evidence="8" id="KW-1185">Reference proteome</keyword>
<gene>
    <name evidence="7" type="ORF">QBA37_30105</name>
</gene>
<evidence type="ECO:0000259" key="5">
    <source>
        <dbReference type="Pfam" id="PF25023"/>
    </source>
</evidence>
<comment type="caution">
    <text evidence="7">The sequence shown here is derived from an EMBL/GenBank/DDBJ whole genome shotgun (WGS) entry which is preliminary data.</text>
</comment>
<evidence type="ECO:0000259" key="6">
    <source>
        <dbReference type="Pfam" id="PF25547"/>
    </source>
</evidence>
<feature type="domain" description="Teneurin-like YD-shell" evidence="5">
    <location>
        <begin position="743"/>
        <end position="811"/>
    </location>
</feature>
<dbReference type="Gene3D" id="3.40.570.10">
    <property type="entry name" value="Extracellular Endonuclease, subunit A"/>
    <property type="match status" value="1"/>
</dbReference>
<dbReference type="SUPFAM" id="SSF69304">
    <property type="entry name" value="Tricorn protease N-terminal domain"/>
    <property type="match status" value="1"/>
</dbReference>
<protein>
    <submittedName>
        <fullName evidence="7">RHS repeat-associated core domain-containing protein</fullName>
    </submittedName>
</protein>
<feature type="region of interest" description="Disordered" evidence="2">
    <location>
        <begin position="1"/>
        <end position="30"/>
    </location>
</feature>
<dbReference type="EMBL" id="JARUMK010000001">
    <property type="protein sequence ID" value="MEH0563451.1"/>
    <property type="molecule type" value="Genomic_DNA"/>
</dbReference>
<feature type="compositionally biased region" description="Polar residues" evidence="2">
    <location>
        <begin position="758"/>
        <end position="768"/>
    </location>
</feature>
<dbReference type="Pfam" id="PF20148">
    <property type="entry name" value="DUF6531"/>
    <property type="match status" value="1"/>
</dbReference>
<feature type="compositionally biased region" description="Gly residues" evidence="2">
    <location>
        <begin position="278"/>
        <end position="289"/>
    </location>
</feature>
<keyword evidence="1" id="KW-0677">Repeat</keyword>
<proteinExistence type="predicted"/>
<dbReference type="PANTHER" id="PTHR32305">
    <property type="match status" value="1"/>
</dbReference>
<dbReference type="Gene3D" id="3.90.930.1">
    <property type="match status" value="1"/>
</dbReference>
<dbReference type="InterPro" id="IPR022385">
    <property type="entry name" value="Rhs_assc_core"/>
</dbReference>
<evidence type="ECO:0000259" key="4">
    <source>
        <dbReference type="Pfam" id="PF20148"/>
    </source>
</evidence>
<sequence length="1639" mass="178412">MSRHASAHPARRSGPSCEGATSHPQHQPSLPWHAVLPVSRSRAAWRSIVWWFELMISQSGGCIVGYTIPEGVDTMLDVVGVGWPNVDEDAYRDMADSLREFGDDADDDAYAAYQHIQKLLASGQSESLAALDAHWSKVQGKHKDLAKAARLVAGALDRVADIIVARKIAAVAELADLCATVGITLAFAPLTAGLSTLLAGAKIAATRIAFKRILKEMAEAAVSEIVATLTEPAVAAIENIVADLAVQTALNVAGVQDGYNTGQTAQAGKDALQINSVGGPGGPGPGGGPVIDHDAHSKAGMHLAGVQISMREKTGGKLGKAKGHHGRAKGKDSLTAVLDTTIEGVVEKLGKALGDLGDHVGKTVPERIAKSSKTHKDTDHDIRDGLNKITSGDGKDDDGRRGTVRDQPTRRGGGTRLKPASLDGARDNTRRHAISLEKKTCKNDPVDVATGEMALPQTDLVLPGTLPLVLRRTHLSDYRWGSWFGRSWASTLDERIELDPRGQGAVWAREDGSLLVYPRLPAPDDVEGVLPIEGPRLPLAHVGRDDASATTYCITDESAGATRYFTGSPYKESTAYWLSEVEDRNHNGITFVRRNDGAPVRVIHDGGYQVALRVDDDRVTELSLRTPEGPVTVRHYGYDSEGNLDAVINSSGLPMRFTYDSDARITSWTDRNESTFRYVYDAVGRVVRTIGPDGMLSSTFAYETPSEAPGGTTRYTDSTGATSVFHCDDRLQVVAATDPLGATQRSEYDESGRLLTHTDANGATSRQSYNDDGRPVELVRADGHRTTVTYDGRGLLASLTEPDGARWLHSYDERGNRTALTDPSGATTHYTVDPRGAVTAVTNALGERVEITRNGAGLPLSIADASGTVRRYTYDPFGRPMLVAGREETDATRLEWSVDGWLTRRTDPDGSSEQWEFDGEGNCTLYTDPLGATARTEYTHFDLPTVRITPGDARHTFTYDTERRLIEVTDPQSLSWTYDYDAAGQLISETDFDGRTTTYAYDDVGRLTRRTNAAGQAVAYRYSAAGQLTGKSVDGREIHFDNDACGRLVHAVGPDATLSYRYDAVGRIVEETVDGRTLSTDCDAVGRRTHRTTPLGIATTYAYDPTGNFETVTASGRTLAFEHDAAGREIRRTLGDCLALTYSWDQAGRLSAQTVTSDRSVQPAIDRTYAYRRDGHLTGVTDLYAGHRAFTLDGAGRVTAVEAENWTERYAYDASGNQTHASWPDKHPGSEARGARKYTGSNLVSAGGIRYEHDAQGRVVVRRKSRLSRKPDTWLYTWDAEDHLTSVTTPDGTRWCYLYDPLGRRIAKQRLDADGTVAEETRFTWDGTTLTEQTTSAAGSPELITLTWDHDGQAPLVQTETKSLAGAPQESIDQRFFAIVTDQVGTPTELVDEHGTVAWRTRATLWGTTTWNRDADAYTPLRFPGQYYDPETELHHNYFRHYDPQTARYLSLDPLGLDAAPNPHTYVDNPHTLTDPLGLAPCDESDVSWGGRVRYGRPGPGGRASTMRATIEADMTGGQTNPSAKVAGYVKYKKLNKTHLLGAQIGGSNKDSRNFVTMHRFANSPVMRKVEDQIRAAVDKQGETIEYSVTPVYRTNDPTDVLPIGLTIEARGNKGFSFTPYEGGSNTNTVTILNVPKRV</sequence>
<feature type="region of interest" description="Disordered" evidence="2">
    <location>
        <begin position="275"/>
        <end position="295"/>
    </location>
</feature>
<feature type="compositionally biased region" description="Basic and acidic residues" evidence="2">
    <location>
        <begin position="367"/>
        <end position="386"/>
    </location>
</feature>
<dbReference type="InterPro" id="IPR044929">
    <property type="entry name" value="DNA/RNA_non-sp_Endonuclease_sf"/>
</dbReference>
<feature type="domain" description="Type VII secretion system protein EssD-like" evidence="3">
    <location>
        <begin position="1503"/>
        <end position="1597"/>
    </location>
</feature>
<feature type="compositionally biased region" description="Basic and acidic residues" evidence="2">
    <location>
        <begin position="393"/>
        <end position="409"/>
    </location>
</feature>
<dbReference type="PANTHER" id="PTHR32305:SF15">
    <property type="entry name" value="PROTEIN RHSA-RELATED"/>
    <property type="match status" value="1"/>
</dbReference>
<dbReference type="Gene3D" id="2.180.10.10">
    <property type="entry name" value="RHS repeat-associated core"/>
    <property type="match status" value="3"/>
</dbReference>
<feature type="domain" description="DUF6531" evidence="4">
    <location>
        <begin position="444"/>
        <end position="517"/>
    </location>
</feature>
<feature type="region of interest" description="Disordered" evidence="2">
    <location>
        <begin position="367"/>
        <end position="429"/>
    </location>
</feature>
<feature type="domain" description="Teneurin-like YD-shell" evidence="5">
    <location>
        <begin position="1190"/>
        <end position="1453"/>
    </location>
</feature>
<dbReference type="InterPro" id="IPR045351">
    <property type="entry name" value="DUF6531"/>
</dbReference>
<evidence type="ECO:0000313" key="7">
    <source>
        <dbReference type="EMBL" id="MEH0563451.1"/>
    </source>
</evidence>
<reference evidence="7 8" key="1">
    <citation type="submission" date="2023-04" db="EMBL/GenBank/DDBJ databases">
        <title>Genomic diversity of scab-causing Streptomyces spp. in the province of Quebec, Canada.</title>
        <authorList>
            <person name="Biessy A."/>
            <person name="Cadieux M."/>
            <person name="Ciotola M."/>
            <person name="Filion M."/>
        </authorList>
    </citation>
    <scope>NUCLEOTIDE SEQUENCE [LARGE SCALE GENOMIC DNA]</scope>
    <source>
        <strain evidence="7 8">B21-103</strain>
    </source>
</reference>
<dbReference type="Pfam" id="PF05593">
    <property type="entry name" value="RHS_repeat"/>
    <property type="match status" value="3"/>
</dbReference>
<feature type="compositionally biased region" description="Basic residues" evidence="2">
    <location>
        <begin position="1"/>
        <end position="11"/>
    </location>
</feature>
<dbReference type="InterPro" id="IPR057746">
    <property type="entry name" value="CpnT-like_N"/>
</dbReference>
<evidence type="ECO:0000256" key="2">
    <source>
        <dbReference type="SAM" id="MobiDB-lite"/>
    </source>
</evidence>
<dbReference type="InterPro" id="IPR031325">
    <property type="entry name" value="RHS_repeat"/>
</dbReference>
<evidence type="ECO:0000256" key="1">
    <source>
        <dbReference type="ARBA" id="ARBA00022737"/>
    </source>
</evidence>
<dbReference type="InterPro" id="IPR044927">
    <property type="entry name" value="Endonuclea_NS_2"/>
</dbReference>
<dbReference type="Pfam" id="PF13930">
    <property type="entry name" value="Endonuclea_NS_2"/>
    <property type="match status" value="1"/>
</dbReference>
<feature type="domain" description="Teneurin-like YD-shell" evidence="5">
    <location>
        <begin position="954"/>
        <end position="1069"/>
    </location>
</feature>
<name>A0ABU8ABN3_9ACTN</name>
<dbReference type="InterPro" id="IPR006530">
    <property type="entry name" value="YD"/>
</dbReference>
<feature type="region of interest" description="Disordered" evidence="2">
    <location>
        <begin position="753"/>
        <end position="773"/>
    </location>
</feature>
<dbReference type="Pfam" id="PF25023">
    <property type="entry name" value="TEN_YD-shell"/>
    <property type="match status" value="3"/>
</dbReference>
<dbReference type="Proteomes" id="UP001382181">
    <property type="component" value="Unassembled WGS sequence"/>
</dbReference>
<dbReference type="InterPro" id="IPR056823">
    <property type="entry name" value="TEN-like_YD-shell"/>
</dbReference>
<dbReference type="NCBIfam" id="TIGR01643">
    <property type="entry name" value="YD_repeat_2x"/>
    <property type="match status" value="11"/>
</dbReference>
<dbReference type="InterPro" id="IPR050708">
    <property type="entry name" value="T6SS_VgrG/RHS"/>
</dbReference>
<feature type="domain" description="Outer membrane channel protein CpnT-like N-terminal" evidence="6">
    <location>
        <begin position="81"/>
        <end position="207"/>
    </location>
</feature>
<evidence type="ECO:0000259" key="3">
    <source>
        <dbReference type="Pfam" id="PF13930"/>
    </source>
</evidence>
<dbReference type="Pfam" id="PF25547">
    <property type="entry name" value="WXG100_2"/>
    <property type="match status" value="1"/>
</dbReference>
<dbReference type="NCBIfam" id="TIGR03696">
    <property type="entry name" value="Rhs_assc_core"/>
    <property type="match status" value="1"/>
</dbReference>